<evidence type="ECO:0000313" key="3">
    <source>
        <dbReference type="Proteomes" id="UP001412067"/>
    </source>
</evidence>
<keyword evidence="3" id="KW-1185">Reference proteome</keyword>
<dbReference type="EMBL" id="JBBWWR010000120">
    <property type="protein sequence ID" value="KAK8935032.1"/>
    <property type="molecule type" value="Genomic_DNA"/>
</dbReference>
<organism evidence="2 3">
    <name type="scientific">Platanthera guangdongensis</name>
    <dbReference type="NCBI Taxonomy" id="2320717"/>
    <lineage>
        <taxon>Eukaryota</taxon>
        <taxon>Viridiplantae</taxon>
        <taxon>Streptophyta</taxon>
        <taxon>Embryophyta</taxon>
        <taxon>Tracheophyta</taxon>
        <taxon>Spermatophyta</taxon>
        <taxon>Magnoliopsida</taxon>
        <taxon>Liliopsida</taxon>
        <taxon>Asparagales</taxon>
        <taxon>Orchidaceae</taxon>
        <taxon>Orchidoideae</taxon>
        <taxon>Orchideae</taxon>
        <taxon>Orchidinae</taxon>
        <taxon>Platanthera</taxon>
    </lineage>
</organism>
<comment type="caution">
    <text evidence="2">The sequence shown here is derived from an EMBL/GenBank/DDBJ whole genome shotgun (WGS) entry which is preliminary data.</text>
</comment>
<protein>
    <submittedName>
        <fullName evidence="2">Uncharacterized protein</fullName>
    </submittedName>
</protein>
<dbReference type="Proteomes" id="UP001412067">
    <property type="component" value="Unassembled WGS sequence"/>
</dbReference>
<evidence type="ECO:0000313" key="2">
    <source>
        <dbReference type="EMBL" id="KAK8935032.1"/>
    </source>
</evidence>
<feature type="region of interest" description="Disordered" evidence="1">
    <location>
        <begin position="1"/>
        <end position="57"/>
    </location>
</feature>
<evidence type="ECO:0000256" key="1">
    <source>
        <dbReference type="SAM" id="MobiDB-lite"/>
    </source>
</evidence>
<sequence length="57" mass="6297">MANQHNCGRIDRISKHPQQTSSSSETASSDSSTEESSNRHKAIEAQSPLCQKKKKLI</sequence>
<accession>A0ABR2LBJ6</accession>
<proteinExistence type="predicted"/>
<feature type="compositionally biased region" description="Low complexity" evidence="1">
    <location>
        <begin position="20"/>
        <end position="35"/>
    </location>
</feature>
<reference evidence="2 3" key="1">
    <citation type="journal article" date="2022" name="Nat. Plants">
        <title>Genomes of leafy and leafless Platanthera orchids illuminate the evolution of mycoheterotrophy.</title>
        <authorList>
            <person name="Li M.H."/>
            <person name="Liu K.W."/>
            <person name="Li Z."/>
            <person name="Lu H.C."/>
            <person name="Ye Q.L."/>
            <person name="Zhang D."/>
            <person name="Wang J.Y."/>
            <person name="Li Y.F."/>
            <person name="Zhong Z.M."/>
            <person name="Liu X."/>
            <person name="Yu X."/>
            <person name="Liu D.K."/>
            <person name="Tu X.D."/>
            <person name="Liu B."/>
            <person name="Hao Y."/>
            <person name="Liao X.Y."/>
            <person name="Jiang Y.T."/>
            <person name="Sun W.H."/>
            <person name="Chen J."/>
            <person name="Chen Y.Q."/>
            <person name="Ai Y."/>
            <person name="Zhai J.W."/>
            <person name="Wu S.S."/>
            <person name="Zhou Z."/>
            <person name="Hsiao Y.Y."/>
            <person name="Wu W.L."/>
            <person name="Chen Y.Y."/>
            <person name="Lin Y.F."/>
            <person name="Hsu J.L."/>
            <person name="Li C.Y."/>
            <person name="Wang Z.W."/>
            <person name="Zhao X."/>
            <person name="Zhong W.Y."/>
            <person name="Ma X.K."/>
            <person name="Ma L."/>
            <person name="Huang J."/>
            <person name="Chen G.Z."/>
            <person name="Huang M.Z."/>
            <person name="Huang L."/>
            <person name="Peng D.H."/>
            <person name="Luo Y.B."/>
            <person name="Zou S.Q."/>
            <person name="Chen S.P."/>
            <person name="Lan S."/>
            <person name="Tsai W.C."/>
            <person name="Van de Peer Y."/>
            <person name="Liu Z.J."/>
        </authorList>
    </citation>
    <scope>NUCLEOTIDE SEQUENCE [LARGE SCALE GENOMIC DNA]</scope>
    <source>
        <strain evidence="2">Lor288</strain>
    </source>
</reference>
<gene>
    <name evidence="2" type="ORF">KSP40_PGU016444</name>
</gene>
<name>A0ABR2LBJ6_9ASPA</name>